<dbReference type="InParanoid" id="D8U5Z1"/>
<gene>
    <name evidence="2" type="ORF">VOLCADRAFT_94861</name>
</gene>
<name>D8U5Z1_VOLCA</name>
<evidence type="ECO:0000313" key="3">
    <source>
        <dbReference type="Proteomes" id="UP000001058"/>
    </source>
</evidence>
<dbReference type="OrthoDB" id="537768at2759"/>
<dbReference type="AlphaFoldDB" id="D8U5Z1"/>
<feature type="region of interest" description="Disordered" evidence="1">
    <location>
        <begin position="150"/>
        <end position="173"/>
    </location>
</feature>
<feature type="compositionally biased region" description="Low complexity" evidence="1">
    <location>
        <begin position="151"/>
        <end position="161"/>
    </location>
</feature>
<sequence>MTEQLGCGRGSRALDALTRGGYPAGSIIEVCVVPLPFRMLPRLLQIHGPSVEPCWQLAWLAAAAAYKRGWNVVACSGHACLDFGAPAVLLDVLRSLEAECSLVLVDSWTRIVDAAAPADSATTWALRNRRLATFLRQLSGRLLMLQAQRRGNPVNGGTSSNSGGGESRDKTQRWPAPSVLVCNSDKASAALVIRGNGGRGRHGRVLQQYAAMRLRVSEDLDDIAVEGGPDFMTVELLKGPAVNTRMPTTQTRVYTSSRTTDGLPITEGHAFPTVMDLLMAAQQLGLIARQDHTESSPLTGNAGYTAGEDAYVTGSDRPPGAVAEFVKRFSYGDFRADTLGSLASQITANGHMTQLREQVVQKLHPLP</sequence>
<evidence type="ECO:0000313" key="2">
    <source>
        <dbReference type="EMBL" id="EFJ44844.1"/>
    </source>
</evidence>
<dbReference type="GeneID" id="9617295"/>
<evidence type="ECO:0000256" key="1">
    <source>
        <dbReference type="SAM" id="MobiDB-lite"/>
    </source>
</evidence>
<accession>D8U5Z1</accession>
<organism evidence="3">
    <name type="scientific">Volvox carteri f. nagariensis</name>
    <dbReference type="NCBI Taxonomy" id="3068"/>
    <lineage>
        <taxon>Eukaryota</taxon>
        <taxon>Viridiplantae</taxon>
        <taxon>Chlorophyta</taxon>
        <taxon>core chlorophytes</taxon>
        <taxon>Chlorophyceae</taxon>
        <taxon>CS clade</taxon>
        <taxon>Chlamydomonadales</taxon>
        <taxon>Volvocaceae</taxon>
        <taxon>Volvox</taxon>
    </lineage>
</organism>
<dbReference type="KEGG" id="vcn:VOLCADRAFT_94861"/>
<proteinExistence type="predicted"/>
<dbReference type="EMBL" id="GL378361">
    <property type="protein sequence ID" value="EFJ44844.1"/>
    <property type="molecule type" value="Genomic_DNA"/>
</dbReference>
<reference evidence="2 3" key="1">
    <citation type="journal article" date="2010" name="Science">
        <title>Genomic analysis of organismal complexity in the multicellular green alga Volvox carteri.</title>
        <authorList>
            <person name="Prochnik S.E."/>
            <person name="Umen J."/>
            <person name="Nedelcu A.M."/>
            <person name="Hallmann A."/>
            <person name="Miller S.M."/>
            <person name="Nishii I."/>
            <person name="Ferris P."/>
            <person name="Kuo A."/>
            <person name="Mitros T."/>
            <person name="Fritz-Laylin L.K."/>
            <person name="Hellsten U."/>
            <person name="Chapman J."/>
            <person name="Simakov O."/>
            <person name="Rensing S.A."/>
            <person name="Terry A."/>
            <person name="Pangilinan J."/>
            <person name="Kapitonov V."/>
            <person name="Jurka J."/>
            <person name="Salamov A."/>
            <person name="Shapiro H."/>
            <person name="Schmutz J."/>
            <person name="Grimwood J."/>
            <person name="Lindquist E."/>
            <person name="Lucas S."/>
            <person name="Grigoriev I.V."/>
            <person name="Schmitt R."/>
            <person name="Kirk D."/>
            <person name="Rokhsar D.S."/>
        </authorList>
    </citation>
    <scope>NUCLEOTIDE SEQUENCE [LARGE SCALE GENOMIC DNA]</scope>
    <source>
        <strain evidence="3">f. Nagariensis / Eve</strain>
    </source>
</reference>
<dbReference type="RefSeq" id="XP_002954127.1">
    <property type="nucleotide sequence ID" value="XM_002954081.1"/>
</dbReference>
<keyword evidence="3" id="KW-1185">Reference proteome</keyword>
<protein>
    <submittedName>
        <fullName evidence="2">Uncharacterized protein</fullName>
    </submittedName>
</protein>
<dbReference type="Proteomes" id="UP000001058">
    <property type="component" value="Unassembled WGS sequence"/>
</dbReference>